<keyword evidence="2" id="KW-1185">Reference proteome</keyword>
<dbReference type="Proteomes" id="UP000499080">
    <property type="component" value="Unassembled WGS sequence"/>
</dbReference>
<reference evidence="1 2" key="1">
    <citation type="journal article" date="2019" name="Sci. Rep.">
        <title>Orb-weaving spider Araneus ventricosus genome elucidates the spidroin gene catalogue.</title>
        <authorList>
            <person name="Kono N."/>
            <person name="Nakamura H."/>
            <person name="Ohtoshi R."/>
            <person name="Moran D.A.P."/>
            <person name="Shinohara A."/>
            <person name="Yoshida Y."/>
            <person name="Fujiwara M."/>
            <person name="Mori M."/>
            <person name="Tomita M."/>
            <person name="Arakawa K."/>
        </authorList>
    </citation>
    <scope>NUCLEOTIDE SEQUENCE [LARGE SCALE GENOMIC DNA]</scope>
</reference>
<protein>
    <submittedName>
        <fullName evidence="1">Uncharacterized protein</fullName>
    </submittedName>
</protein>
<evidence type="ECO:0000313" key="2">
    <source>
        <dbReference type="Proteomes" id="UP000499080"/>
    </source>
</evidence>
<accession>A0A4Y2R5I8</accession>
<proteinExistence type="predicted"/>
<dbReference type="EMBL" id="BGPR01015809">
    <property type="protein sequence ID" value="GBN70710.1"/>
    <property type="molecule type" value="Genomic_DNA"/>
</dbReference>
<gene>
    <name evidence="1" type="ORF">AVEN_30263_1</name>
</gene>
<comment type="caution">
    <text evidence="1">The sequence shown here is derived from an EMBL/GenBank/DDBJ whole genome shotgun (WGS) entry which is preliminary data.</text>
</comment>
<sequence length="119" mass="12828">MGRNGRGLWRSLLPSANAARGTDLTSLGRPTRARKLGARYVETLACPSSSLSAHLRPSLGHSHTRPHWAKLNPSPSGLPILHAPTPLGHEEFQAVPKHDGLPNMLYLSGRPNKSNSTTL</sequence>
<evidence type="ECO:0000313" key="1">
    <source>
        <dbReference type="EMBL" id="GBN70710.1"/>
    </source>
</evidence>
<dbReference type="AlphaFoldDB" id="A0A4Y2R5I8"/>
<name>A0A4Y2R5I8_ARAVE</name>
<organism evidence="1 2">
    <name type="scientific">Araneus ventricosus</name>
    <name type="common">Orbweaver spider</name>
    <name type="synonym">Epeira ventricosa</name>
    <dbReference type="NCBI Taxonomy" id="182803"/>
    <lineage>
        <taxon>Eukaryota</taxon>
        <taxon>Metazoa</taxon>
        <taxon>Ecdysozoa</taxon>
        <taxon>Arthropoda</taxon>
        <taxon>Chelicerata</taxon>
        <taxon>Arachnida</taxon>
        <taxon>Araneae</taxon>
        <taxon>Araneomorphae</taxon>
        <taxon>Entelegynae</taxon>
        <taxon>Araneoidea</taxon>
        <taxon>Araneidae</taxon>
        <taxon>Araneus</taxon>
    </lineage>
</organism>